<accession>A0A9W8E587</accession>
<evidence type="ECO:0000313" key="14">
    <source>
        <dbReference type="EMBL" id="KAJ1970026.1"/>
    </source>
</evidence>
<evidence type="ECO:0000256" key="2">
    <source>
        <dbReference type="ARBA" id="ARBA00004673"/>
    </source>
</evidence>
<sequence length="60" mass="6752">MSAIAPITGKLRRTIMFDLVAGIGIGVAFGYYFWYGPHNGTLRKYDSYYAKLNASQNKDE</sequence>
<proteinExistence type="inferred from homology"/>
<evidence type="ECO:0000256" key="4">
    <source>
        <dbReference type="ARBA" id="ARBA00016081"/>
    </source>
</evidence>
<dbReference type="GO" id="GO:0004129">
    <property type="term" value="F:cytochrome-c oxidase activity"/>
    <property type="evidence" value="ECO:0007669"/>
    <property type="project" value="TreeGrafter"/>
</dbReference>
<evidence type="ECO:0000256" key="12">
    <source>
        <dbReference type="PIRNR" id="PIRNR000283"/>
    </source>
</evidence>
<dbReference type="GO" id="GO:0005743">
    <property type="term" value="C:mitochondrial inner membrane"/>
    <property type="evidence" value="ECO:0007669"/>
    <property type="project" value="UniProtKB-SubCell"/>
</dbReference>
<dbReference type="OrthoDB" id="2317211at2759"/>
<comment type="caution">
    <text evidence="14">The sequence shown here is derived from an EMBL/GenBank/DDBJ whole genome shotgun (WGS) entry which is preliminary data.</text>
</comment>
<dbReference type="Proteomes" id="UP001150925">
    <property type="component" value="Unassembled WGS sequence"/>
</dbReference>
<organism evidence="14 15">
    <name type="scientific">Dispira parvispora</name>
    <dbReference type="NCBI Taxonomy" id="1520584"/>
    <lineage>
        <taxon>Eukaryota</taxon>
        <taxon>Fungi</taxon>
        <taxon>Fungi incertae sedis</taxon>
        <taxon>Zoopagomycota</taxon>
        <taxon>Kickxellomycotina</taxon>
        <taxon>Dimargaritomycetes</taxon>
        <taxon>Dimargaritales</taxon>
        <taxon>Dimargaritaceae</taxon>
        <taxon>Dispira</taxon>
    </lineage>
</organism>
<evidence type="ECO:0000256" key="8">
    <source>
        <dbReference type="ARBA" id="ARBA00023002"/>
    </source>
</evidence>
<comment type="pathway">
    <text evidence="2 12">Energy metabolism; oxidative phosphorylation.</text>
</comment>
<dbReference type="EMBL" id="JANBPY010000008">
    <property type="protein sequence ID" value="KAJ1970026.1"/>
    <property type="molecule type" value="Genomic_DNA"/>
</dbReference>
<dbReference type="GO" id="GO:0006123">
    <property type="term" value="P:mitochondrial electron transport, cytochrome c to oxygen"/>
    <property type="evidence" value="ECO:0007669"/>
    <property type="project" value="InterPro"/>
</dbReference>
<keyword evidence="8 12" id="KW-0560">Oxidoreductase</keyword>
<comment type="subcellular location">
    <subcellularLocation>
        <location evidence="1">Mitochondrion inner membrane</location>
        <topology evidence="1">Single-pass membrane protein</topology>
    </subcellularLocation>
</comment>
<protein>
    <recommendedName>
        <fullName evidence="4 12">Cytochrome c oxidase subunit 9, mitochondrial</fullName>
    </recommendedName>
    <alternativeName>
        <fullName evidence="11 12">Cytochrome c oxidase polypeptide VIIA</fullName>
    </alternativeName>
</protein>
<evidence type="ECO:0000256" key="11">
    <source>
        <dbReference type="ARBA" id="ARBA00031091"/>
    </source>
</evidence>
<reference evidence="14" key="1">
    <citation type="submission" date="2022-07" db="EMBL/GenBank/DDBJ databases">
        <title>Phylogenomic reconstructions and comparative analyses of Kickxellomycotina fungi.</title>
        <authorList>
            <person name="Reynolds N.K."/>
            <person name="Stajich J.E."/>
            <person name="Barry K."/>
            <person name="Grigoriev I.V."/>
            <person name="Crous P."/>
            <person name="Smith M.E."/>
        </authorList>
    </citation>
    <scope>NUCLEOTIDE SEQUENCE</scope>
    <source>
        <strain evidence="14">RSA 1196</strain>
    </source>
</reference>
<evidence type="ECO:0000256" key="7">
    <source>
        <dbReference type="ARBA" id="ARBA00022989"/>
    </source>
</evidence>
<evidence type="ECO:0000256" key="6">
    <source>
        <dbReference type="ARBA" id="ARBA00022792"/>
    </source>
</evidence>
<dbReference type="AlphaFoldDB" id="A0A9W8E587"/>
<evidence type="ECO:0000256" key="3">
    <source>
        <dbReference type="ARBA" id="ARBA00008862"/>
    </source>
</evidence>
<dbReference type="CDD" id="cd22888">
    <property type="entry name" value="CcO_VIIa_fungal"/>
    <property type="match status" value="1"/>
</dbReference>
<dbReference type="PANTHER" id="PTHR28264">
    <property type="entry name" value="CYTOCHROME C OXIDASE SUBUNIT 7A"/>
    <property type="match status" value="1"/>
</dbReference>
<dbReference type="PIRSF" id="PIRSF000283">
    <property type="entry name" value="COX9"/>
    <property type="match status" value="1"/>
</dbReference>
<evidence type="ECO:0000313" key="15">
    <source>
        <dbReference type="Proteomes" id="UP001150925"/>
    </source>
</evidence>
<evidence type="ECO:0000256" key="5">
    <source>
        <dbReference type="ARBA" id="ARBA00022692"/>
    </source>
</evidence>
<keyword evidence="15" id="KW-1185">Reference proteome</keyword>
<evidence type="ECO:0000256" key="1">
    <source>
        <dbReference type="ARBA" id="ARBA00004434"/>
    </source>
</evidence>
<keyword evidence="10 12" id="KW-0472">Membrane</keyword>
<dbReference type="PANTHER" id="PTHR28264:SF1">
    <property type="entry name" value="CYTOCHROME C OXIDASE SUBUNIT 6C"/>
    <property type="match status" value="1"/>
</dbReference>
<name>A0A9W8E587_9FUNG</name>
<comment type="function">
    <text evidence="12">Component of the cytochrome c oxidase, the last enzyme in the mitochondrial electron transport chain which drives oxidative phosphorylation.</text>
</comment>
<keyword evidence="6 12" id="KW-0999">Mitochondrion inner membrane</keyword>
<comment type="similarity">
    <text evidence="3 12">Belongs to the fungal cytochrome c oxidase subunit 7a family.</text>
</comment>
<keyword evidence="5 13" id="KW-0812">Transmembrane</keyword>
<evidence type="ECO:0000256" key="10">
    <source>
        <dbReference type="ARBA" id="ARBA00023136"/>
    </source>
</evidence>
<dbReference type="GO" id="GO:0016491">
    <property type="term" value="F:oxidoreductase activity"/>
    <property type="evidence" value="ECO:0007669"/>
    <property type="project" value="UniProtKB-KW"/>
</dbReference>
<keyword evidence="9 12" id="KW-0496">Mitochondrion</keyword>
<evidence type="ECO:0000256" key="13">
    <source>
        <dbReference type="SAM" id="Phobius"/>
    </source>
</evidence>
<gene>
    <name evidence="14" type="primary">COX9</name>
    <name evidence="14" type="ORF">IWQ62_000231</name>
</gene>
<dbReference type="InterPro" id="IPR014368">
    <property type="entry name" value="Cyt_c_oxidase_su7a_fun"/>
</dbReference>
<feature type="transmembrane region" description="Helical" evidence="13">
    <location>
        <begin position="15"/>
        <end position="34"/>
    </location>
</feature>
<evidence type="ECO:0000256" key="9">
    <source>
        <dbReference type="ARBA" id="ARBA00023128"/>
    </source>
</evidence>
<keyword evidence="7 13" id="KW-1133">Transmembrane helix</keyword>